<dbReference type="SUPFAM" id="SSF52540">
    <property type="entry name" value="P-loop containing nucleoside triphosphate hydrolases"/>
    <property type="match status" value="1"/>
</dbReference>
<evidence type="ECO:0000256" key="7">
    <source>
        <dbReference type="ARBA" id="ARBA00023136"/>
    </source>
</evidence>
<dbReference type="PROSITE" id="PS00211">
    <property type="entry name" value="ABC_TRANSPORTER_1"/>
    <property type="match status" value="1"/>
</dbReference>
<dbReference type="Pfam" id="PF08352">
    <property type="entry name" value="oligo_HPY"/>
    <property type="match status" value="1"/>
</dbReference>
<comment type="subcellular location">
    <subcellularLocation>
        <location evidence="1">Cell inner membrane</location>
        <topology evidence="1">Peripheral membrane protein</topology>
    </subcellularLocation>
</comment>
<dbReference type="FunFam" id="3.40.50.300:FF:000016">
    <property type="entry name" value="Oligopeptide ABC transporter ATP-binding component"/>
    <property type="match status" value="1"/>
</dbReference>
<proteinExistence type="inferred from homology"/>
<comment type="similarity">
    <text evidence="2">Belongs to the ABC transporter superfamily.</text>
</comment>
<dbReference type="NCBIfam" id="TIGR01727">
    <property type="entry name" value="oligo_HPY"/>
    <property type="match status" value="1"/>
</dbReference>
<evidence type="ECO:0000259" key="8">
    <source>
        <dbReference type="PROSITE" id="PS50893"/>
    </source>
</evidence>
<evidence type="ECO:0000313" key="9">
    <source>
        <dbReference type="EMBL" id="HHH13728.1"/>
    </source>
</evidence>
<keyword evidence="4" id="KW-1003">Cell membrane</keyword>
<evidence type="ECO:0000256" key="6">
    <source>
        <dbReference type="ARBA" id="ARBA00022840"/>
    </source>
</evidence>
<keyword evidence="7" id="KW-0472">Membrane</keyword>
<dbReference type="InterPro" id="IPR017871">
    <property type="entry name" value="ABC_transporter-like_CS"/>
</dbReference>
<evidence type="ECO:0000256" key="5">
    <source>
        <dbReference type="ARBA" id="ARBA00022741"/>
    </source>
</evidence>
<dbReference type="InterPro" id="IPR003593">
    <property type="entry name" value="AAA+_ATPase"/>
</dbReference>
<dbReference type="InterPro" id="IPR027417">
    <property type="entry name" value="P-loop_NTPase"/>
</dbReference>
<keyword evidence="3" id="KW-0813">Transport</keyword>
<dbReference type="GO" id="GO:0005524">
    <property type="term" value="F:ATP binding"/>
    <property type="evidence" value="ECO:0007669"/>
    <property type="project" value="UniProtKB-KW"/>
</dbReference>
<dbReference type="SMART" id="SM00382">
    <property type="entry name" value="AAA"/>
    <property type="match status" value="1"/>
</dbReference>
<evidence type="ECO:0000256" key="4">
    <source>
        <dbReference type="ARBA" id="ARBA00022475"/>
    </source>
</evidence>
<dbReference type="CDD" id="cd03257">
    <property type="entry name" value="ABC_NikE_OppD_transporters"/>
    <property type="match status" value="1"/>
</dbReference>
<dbReference type="InterPro" id="IPR050388">
    <property type="entry name" value="ABC_Ni/Peptide_Import"/>
</dbReference>
<protein>
    <submittedName>
        <fullName evidence="9">ABC transporter ATP-binding protein</fullName>
    </submittedName>
</protein>
<dbReference type="Proteomes" id="UP000886100">
    <property type="component" value="Unassembled WGS sequence"/>
</dbReference>
<dbReference type="GO" id="GO:0015833">
    <property type="term" value="P:peptide transport"/>
    <property type="evidence" value="ECO:0007669"/>
    <property type="project" value="InterPro"/>
</dbReference>
<dbReference type="PROSITE" id="PS50893">
    <property type="entry name" value="ABC_TRANSPORTER_2"/>
    <property type="match status" value="1"/>
</dbReference>
<keyword evidence="6 9" id="KW-0067">ATP-binding</keyword>
<dbReference type="AlphaFoldDB" id="A0A7C5J0X9"/>
<dbReference type="EMBL" id="DROM01000349">
    <property type="protein sequence ID" value="HHH13728.1"/>
    <property type="molecule type" value="Genomic_DNA"/>
</dbReference>
<dbReference type="InterPro" id="IPR013563">
    <property type="entry name" value="Oligopep_ABC_C"/>
</dbReference>
<evidence type="ECO:0000256" key="3">
    <source>
        <dbReference type="ARBA" id="ARBA00022448"/>
    </source>
</evidence>
<dbReference type="Pfam" id="PF00005">
    <property type="entry name" value="ABC_tran"/>
    <property type="match status" value="1"/>
</dbReference>
<evidence type="ECO:0000256" key="1">
    <source>
        <dbReference type="ARBA" id="ARBA00004417"/>
    </source>
</evidence>
<dbReference type="InterPro" id="IPR003439">
    <property type="entry name" value="ABC_transporter-like_ATP-bd"/>
</dbReference>
<accession>A0A7C5J0X9</accession>
<keyword evidence="5" id="KW-0547">Nucleotide-binding</keyword>
<feature type="domain" description="ABC transporter" evidence="8">
    <location>
        <begin position="4"/>
        <end position="253"/>
    </location>
</feature>
<comment type="caution">
    <text evidence="9">The sequence shown here is derived from an EMBL/GenBank/DDBJ whole genome shotgun (WGS) entry which is preliminary data.</text>
</comment>
<organism evidence="9">
    <name type="scientific">Thiolapillus brandeum</name>
    <dbReference type="NCBI Taxonomy" id="1076588"/>
    <lineage>
        <taxon>Bacteria</taxon>
        <taxon>Pseudomonadati</taxon>
        <taxon>Pseudomonadota</taxon>
        <taxon>Gammaproteobacteria</taxon>
        <taxon>Chromatiales</taxon>
        <taxon>Sedimenticolaceae</taxon>
        <taxon>Thiolapillus</taxon>
    </lineage>
</organism>
<dbReference type="Gene3D" id="3.40.50.300">
    <property type="entry name" value="P-loop containing nucleotide triphosphate hydrolases"/>
    <property type="match status" value="1"/>
</dbReference>
<gene>
    <name evidence="9" type="ORF">ENJ98_05780</name>
</gene>
<sequence length="321" mass="35497">MALLEVKDLHVRFRTNDGEVRAVNGLSFSLEKGETLGLVGESGSGKSQAVLSILQLLADNGSFQGSIRFQGRELSTLDRKAMNRIRGNRIAMIFQDPMTALNGHLTVGRQMTEVLEHHEGMKRREARRRAIEMLEAVQIPDAHKRIRRYPHEFSGGMRQRVMIAMALLCRPDLLIADEPTTALDVTVQAQILRLLRDLQQEFHMAILLITHDLGVVASLGDRVLVMYGGRACEEAAVDELFRHPRHPYTRGLLGSVPRLDTPAGERLRAIPGNPPSLLALPPGCAFAPRCGERMAQCHEVQPAMCDAAPGHRVACHLEPGP</sequence>
<reference evidence="9" key="1">
    <citation type="journal article" date="2020" name="mSystems">
        <title>Genome- and Community-Level Interaction Insights into Carbon Utilization and Element Cycling Functions of Hydrothermarchaeota in Hydrothermal Sediment.</title>
        <authorList>
            <person name="Zhou Z."/>
            <person name="Liu Y."/>
            <person name="Xu W."/>
            <person name="Pan J."/>
            <person name="Luo Z.H."/>
            <person name="Li M."/>
        </authorList>
    </citation>
    <scope>NUCLEOTIDE SEQUENCE [LARGE SCALE GENOMIC DNA]</scope>
    <source>
        <strain evidence="9">HyVt-535</strain>
    </source>
</reference>
<name>A0A7C5J0X9_9GAMM</name>
<dbReference type="GO" id="GO:0055085">
    <property type="term" value="P:transmembrane transport"/>
    <property type="evidence" value="ECO:0007669"/>
    <property type="project" value="UniProtKB-ARBA"/>
</dbReference>
<evidence type="ECO:0000256" key="2">
    <source>
        <dbReference type="ARBA" id="ARBA00005417"/>
    </source>
</evidence>
<dbReference type="GO" id="GO:0005886">
    <property type="term" value="C:plasma membrane"/>
    <property type="evidence" value="ECO:0007669"/>
    <property type="project" value="UniProtKB-SubCell"/>
</dbReference>
<dbReference type="GO" id="GO:0016887">
    <property type="term" value="F:ATP hydrolysis activity"/>
    <property type="evidence" value="ECO:0007669"/>
    <property type="project" value="InterPro"/>
</dbReference>
<dbReference type="PANTHER" id="PTHR43297">
    <property type="entry name" value="OLIGOPEPTIDE TRANSPORT ATP-BINDING PROTEIN APPD"/>
    <property type="match status" value="1"/>
</dbReference>
<dbReference type="PANTHER" id="PTHR43297:SF7">
    <property type="entry name" value="D,D-DIPEPTIDE TRANSPORT ATP-BINDING PROTEIN DDPD-RELATED"/>
    <property type="match status" value="1"/>
</dbReference>